<dbReference type="PROSITE" id="PS51318">
    <property type="entry name" value="TAT"/>
    <property type="match status" value="1"/>
</dbReference>
<dbReference type="Gene3D" id="2.40.10.480">
    <property type="match status" value="2"/>
</dbReference>
<evidence type="ECO:0000313" key="3">
    <source>
        <dbReference type="EMBL" id="MFC7201391.1"/>
    </source>
</evidence>
<organism evidence="3 4">
    <name type="scientific">Halospeciosus flavus</name>
    <dbReference type="NCBI Taxonomy" id="3032283"/>
    <lineage>
        <taxon>Archaea</taxon>
        <taxon>Methanobacteriati</taxon>
        <taxon>Methanobacteriota</taxon>
        <taxon>Stenosarchaea group</taxon>
        <taxon>Halobacteria</taxon>
        <taxon>Halobacteriales</taxon>
        <taxon>Halobacteriaceae</taxon>
        <taxon>Halospeciosus</taxon>
    </lineage>
</organism>
<reference evidence="3 4" key="1">
    <citation type="journal article" date="2019" name="Int. J. Syst. Evol. Microbiol.">
        <title>The Global Catalogue of Microorganisms (GCM) 10K type strain sequencing project: providing services to taxonomists for standard genome sequencing and annotation.</title>
        <authorList>
            <consortium name="The Broad Institute Genomics Platform"/>
            <consortium name="The Broad Institute Genome Sequencing Center for Infectious Disease"/>
            <person name="Wu L."/>
            <person name="Ma J."/>
        </authorList>
    </citation>
    <scope>NUCLEOTIDE SEQUENCE [LARGE SCALE GENOMIC DNA]</scope>
    <source>
        <strain evidence="3 4">XZGYJ-43</strain>
    </source>
</reference>
<dbReference type="RefSeq" id="WP_279528139.1">
    <property type="nucleotide sequence ID" value="NZ_CP122312.1"/>
</dbReference>
<dbReference type="InterPro" id="IPR011047">
    <property type="entry name" value="Quinoprotein_ADH-like_sf"/>
</dbReference>
<dbReference type="EMBL" id="JBHTAR010000011">
    <property type="protein sequence ID" value="MFC7201391.1"/>
    <property type="molecule type" value="Genomic_DNA"/>
</dbReference>
<comment type="caution">
    <text evidence="3">The sequence shown here is derived from an EMBL/GenBank/DDBJ whole genome shotgun (WGS) entry which is preliminary data.</text>
</comment>
<dbReference type="Pfam" id="PF13360">
    <property type="entry name" value="PQQ_2"/>
    <property type="match status" value="2"/>
</dbReference>
<evidence type="ECO:0000259" key="2">
    <source>
        <dbReference type="Pfam" id="PF13360"/>
    </source>
</evidence>
<accession>A0ABD5Z888</accession>
<dbReference type="InterPro" id="IPR018391">
    <property type="entry name" value="PQQ_b-propeller_rpt"/>
</dbReference>
<gene>
    <name evidence="3" type="ORF">ACFQJ9_18610</name>
</gene>
<sequence>MPSPLDRRAFLRRAGVALPFVGAPATVSSASTASTPSPTTSSTPASAPDPRWSFVADSQYVYLPVVADGVVAAGTRETLYGFDAATGKRRWRTDGWTGVAPAFGDGATVVVRPSGQVRAVDLADGATRWQADPRVERDYLRSSRVHDGRAVVVLGNHTFVFDLATGEEVWSAYGYLGGDVAPDSDLVYVSAASEVVARDLRTGERAWSILPPTDSARVLAETGSTLFLATGDGSLVAYDRTGGTERWRYAGERRLTDAAFVDGRVLVAVRGETGTTVVSLDAADGTRQWTADPEPTAGDGGYGYVGDLVVGSGAVYFLASDRGPLVAAALDTGEGRWTAAFEPSTSLHTYHEGVVYVPTRSGVSAFDAADGTRRWHYQTPDRALYARVRDETLFVGAEGGHFYVFDTPTGTVEFALDAVREHPLSAVGIGVGALVAGAGGVAAYRCRERSETDDATPSATVLEETDRRTVTRVDRAGSAVRRTAYTTPVSAAARAAFVDAIETWESLDGRAILPVRDWGIGTETATGSDADVHTDDGSGPWFETPAVDGTLDEAEDWESAAHALVRVCTALHEADAPHGSLRPADVFLSDLGDGTEAAVGGWGLGAFRRVAWGETPADSAFAPPEEGAGGSGEDTGRDVTAAAQVYRVGAVGEAVLDAVAVPDEVHEVLATATADDPAERYDSLADLRVDLRWAAFARYPNSS</sequence>
<dbReference type="InterPro" id="IPR006311">
    <property type="entry name" value="TAT_signal"/>
</dbReference>
<evidence type="ECO:0000256" key="1">
    <source>
        <dbReference type="SAM" id="MobiDB-lite"/>
    </source>
</evidence>
<feature type="region of interest" description="Disordered" evidence="1">
    <location>
        <begin position="617"/>
        <end position="636"/>
    </location>
</feature>
<protein>
    <submittedName>
        <fullName evidence="3">PQQ-binding-like beta-propeller repeat protein</fullName>
    </submittedName>
</protein>
<dbReference type="SMART" id="SM00564">
    <property type="entry name" value="PQQ"/>
    <property type="match status" value="9"/>
</dbReference>
<proteinExistence type="predicted"/>
<feature type="domain" description="Pyrrolo-quinoline quinone repeat" evidence="2">
    <location>
        <begin position="49"/>
        <end position="208"/>
    </location>
</feature>
<dbReference type="PANTHER" id="PTHR34512">
    <property type="entry name" value="CELL SURFACE PROTEIN"/>
    <property type="match status" value="1"/>
</dbReference>
<evidence type="ECO:0000313" key="4">
    <source>
        <dbReference type="Proteomes" id="UP001596447"/>
    </source>
</evidence>
<dbReference type="AlphaFoldDB" id="A0ABD5Z888"/>
<dbReference type="Proteomes" id="UP001596447">
    <property type="component" value="Unassembled WGS sequence"/>
</dbReference>
<name>A0ABD5Z888_9EURY</name>
<dbReference type="SUPFAM" id="SSF50998">
    <property type="entry name" value="Quinoprotein alcohol dehydrogenase-like"/>
    <property type="match status" value="2"/>
</dbReference>
<dbReference type="PANTHER" id="PTHR34512:SF30">
    <property type="entry name" value="OUTER MEMBRANE PROTEIN ASSEMBLY FACTOR BAMB"/>
    <property type="match status" value="1"/>
</dbReference>
<feature type="region of interest" description="Disordered" evidence="1">
    <location>
        <begin position="27"/>
        <end position="49"/>
    </location>
</feature>
<dbReference type="InterPro" id="IPR002372">
    <property type="entry name" value="PQQ_rpt_dom"/>
</dbReference>
<feature type="domain" description="Pyrrolo-quinoline quinone repeat" evidence="2">
    <location>
        <begin position="217"/>
        <end position="339"/>
    </location>
</feature>
<dbReference type="Gene3D" id="2.40.128.630">
    <property type="match status" value="2"/>
</dbReference>
<keyword evidence="4" id="KW-1185">Reference proteome</keyword>